<name>A0ABR1FUU8_AURAN</name>
<evidence type="ECO:0000256" key="5">
    <source>
        <dbReference type="SAM" id="MobiDB-lite"/>
    </source>
</evidence>
<evidence type="ECO:0000259" key="7">
    <source>
        <dbReference type="Pfam" id="PF13297"/>
    </source>
</evidence>
<dbReference type="Pfam" id="PF16837">
    <property type="entry name" value="SF3A3"/>
    <property type="match status" value="1"/>
</dbReference>
<protein>
    <submittedName>
        <fullName evidence="9">mRNA splicing protein</fullName>
    </submittedName>
</protein>
<evidence type="ECO:0000313" key="10">
    <source>
        <dbReference type="Proteomes" id="UP001363151"/>
    </source>
</evidence>
<evidence type="ECO:0000259" key="8">
    <source>
        <dbReference type="Pfam" id="PF16837"/>
    </source>
</evidence>
<evidence type="ECO:0000313" key="9">
    <source>
        <dbReference type="EMBL" id="KAK7239094.1"/>
    </source>
</evidence>
<organism evidence="9 10">
    <name type="scientific">Aureococcus anophagefferens</name>
    <name type="common">Harmful bloom alga</name>
    <dbReference type="NCBI Taxonomy" id="44056"/>
    <lineage>
        <taxon>Eukaryota</taxon>
        <taxon>Sar</taxon>
        <taxon>Stramenopiles</taxon>
        <taxon>Ochrophyta</taxon>
        <taxon>Pelagophyceae</taxon>
        <taxon>Pelagomonadales</taxon>
        <taxon>Pelagomonadaceae</taxon>
        <taxon>Aureococcus</taxon>
    </lineage>
</organism>
<reference evidence="9 10" key="1">
    <citation type="submission" date="2024-03" db="EMBL/GenBank/DDBJ databases">
        <title>Aureococcus anophagefferens CCMP1851 and Kratosvirus quantuckense: Draft genome of a second virus-susceptible host strain in the model system.</title>
        <authorList>
            <person name="Chase E."/>
            <person name="Truchon A.R."/>
            <person name="Schepens W."/>
            <person name="Wilhelm S.W."/>
        </authorList>
    </citation>
    <scope>NUCLEOTIDE SEQUENCE [LARGE SCALE GENOMIC DNA]</scope>
    <source>
        <strain evidence="9 10">CCMP1851</strain>
    </source>
</reference>
<keyword evidence="3" id="KW-0508">mRNA splicing</keyword>
<dbReference type="Pfam" id="PF13297">
    <property type="entry name" value="SDE2_2C"/>
    <property type="match status" value="1"/>
</dbReference>
<comment type="subcellular location">
    <subcellularLocation>
        <location evidence="1">Nucleus</location>
    </subcellularLocation>
</comment>
<dbReference type="InterPro" id="IPR025086">
    <property type="entry name" value="SDE2/SF3A3_SAP"/>
</dbReference>
<evidence type="ECO:0000256" key="3">
    <source>
        <dbReference type="ARBA" id="ARBA00023187"/>
    </source>
</evidence>
<keyword evidence="4" id="KW-0539">Nucleus</keyword>
<dbReference type="Proteomes" id="UP001363151">
    <property type="component" value="Unassembled WGS sequence"/>
</dbReference>
<keyword evidence="2" id="KW-0507">mRNA processing</keyword>
<dbReference type="InterPro" id="IPR024598">
    <property type="entry name" value="SF3a60/Prp9_C"/>
</dbReference>
<evidence type="ECO:0000259" key="6">
    <source>
        <dbReference type="Pfam" id="PF11931"/>
    </source>
</evidence>
<evidence type="ECO:0000256" key="2">
    <source>
        <dbReference type="ARBA" id="ARBA00022664"/>
    </source>
</evidence>
<feature type="region of interest" description="Disordered" evidence="5">
    <location>
        <begin position="300"/>
        <end position="321"/>
    </location>
</feature>
<accession>A0ABR1FUU8</accession>
<feature type="domain" description="Splicing factor SF3a60 /Prp9 subunit C-terminal" evidence="6">
    <location>
        <begin position="402"/>
        <end position="521"/>
    </location>
</feature>
<dbReference type="InterPro" id="IPR031774">
    <property type="entry name" value="SF3A3_dom"/>
</dbReference>
<sequence>MSSTLLEKARGALEEIEALESLAVETMSGKVSGAKASMERDGVLSNVVDGMAKSAEALTLLYADRDGAYREEVGRMRGVGVFTNFYGALKETREYYARFARNAAFGAAAGGARSAVEAAKTVETQFSGEEMWGKYLDLGRLHRQFCNVPGAPGGIALEYVAYLRMLASVPFGEHLAIAEGGDAAVSAKRRSHGGYGRYVREMDDYLADFWKRTQPLVDLEPLLKPALDAFHVAWDASRTDALEGDELDLGPYGAAAELEALGLDRLKRALAARGLKVGGDAKARAARLFAVKGLAPEDVDPKLRQGRKRARDGDGAAGPDRTSKKYAVALGEARVRCLLSQHLETVLDATLRRAERKLTRTTDEIRQELRDEEFGVETAAVEEEEEEDEEQAIDAPIYNPKNLPLGWDGRPIPYWLYKLHGLDVSYVCEICGNQTYWGRRAFDQHFNEWRHSHGMRCLRIPNTKHFHGVVKMDDAVALWEQLQEKQDAEAFKPERDEEYEDSDGNVLNRATYEDLARQGLL</sequence>
<proteinExistence type="predicted"/>
<dbReference type="EMBL" id="JBBJCI010000226">
    <property type="protein sequence ID" value="KAK7239094.1"/>
    <property type="molecule type" value="Genomic_DNA"/>
</dbReference>
<dbReference type="Pfam" id="PF11931">
    <property type="entry name" value="SF3a60_Prp9_C"/>
    <property type="match status" value="1"/>
</dbReference>
<feature type="domain" description="SF3A3" evidence="8">
    <location>
        <begin position="126"/>
        <end position="169"/>
    </location>
</feature>
<evidence type="ECO:0000256" key="4">
    <source>
        <dbReference type="ARBA" id="ARBA00023242"/>
    </source>
</evidence>
<feature type="domain" description="SDE2/SF3A3 SAP" evidence="7">
    <location>
        <begin position="242"/>
        <end position="303"/>
    </location>
</feature>
<keyword evidence="10" id="KW-1185">Reference proteome</keyword>
<dbReference type="InterPro" id="IPR051421">
    <property type="entry name" value="RNA_Proc_DNA_Dmg_Regulator"/>
</dbReference>
<dbReference type="PANTHER" id="PTHR12786:SF2">
    <property type="entry name" value="SPLICING FACTOR 3A SUBUNIT 3"/>
    <property type="match status" value="1"/>
</dbReference>
<dbReference type="PANTHER" id="PTHR12786">
    <property type="entry name" value="SPLICING FACTOR SF3A-RELATED"/>
    <property type="match status" value="1"/>
</dbReference>
<comment type="caution">
    <text evidence="9">The sequence shown here is derived from an EMBL/GenBank/DDBJ whole genome shotgun (WGS) entry which is preliminary data.</text>
</comment>
<evidence type="ECO:0000256" key="1">
    <source>
        <dbReference type="ARBA" id="ARBA00004123"/>
    </source>
</evidence>
<gene>
    <name evidence="9" type="primary">SF3A3</name>
    <name evidence="9" type="ORF">SO694_00027154</name>
</gene>